<evidence type="ECO:0000313" key="3">
    <source>
        <dbReference type="Proteomes" id="UP001217089"/>
    </source>
</evidence>
<protein>
    <recommendedName>
        <fullName evidence="1">PiggyBac transposable element-derived protein 4 C-terminal zinc-finger domain-containing protein</fullName>
    </recommendedName>
</protein>
<dbReference type="Pfam" id="PF13842">
    <property type="entry name" value="zf-Tnp_2"/>
    <property type="match status" value="1"/>
</dbReference>
<name>A0ABQ9E1A1_TEGGR</name>
<dbReference type="InterPro" id="IPR032718">
    <property type="entry name" value="PGBD4_Znf_C"/>
</dbReference>
<comment type="caution">
    <text evidence="2">The sequence shown here is derived from an EMBL/GenBank/DDBJ whole genome shotgun (WGS) entry which is preliminary data.</text>
</comment>
<accession>A0ABQ9E1A1</accession>
<dbReference type="EMBL" id="JARBDR010000921">
    <property type="protein sequence ID" value="KAJ8299256.1"/>
    <property type="molecule type" value="Genomic_DNA"/>
</dbReference>
<feature type="domain" description="PiggyBac transposable element-derived protein 4 C-terminal zinc-finger" evidence="1">
    <location>
        <begin position="89"/>
        <end position="146"/>
    </location>
</feature>
<evidence type="ECO:0000259" key="1">
    <source>
        <dbReference type="Pfam" id="PF13842"/>
    </source>
</evidence>
<sequence>MCLNSEIDAKIKNLLASDDWKKAVWQVYGKNKTNFEFEFFNCLQNVTYSFKVKYAHSDINYTYKTKTMATSRDSSVYGFEFSDGSSSQKQHRLVNAFDKNHRKNCAYCSFHKIKTRAGWRINTNYICEACNIPLCKGERNCFYLYHKVLRGVWRL</sequence>
<proteinExistence type="predicted"/>
<organism evidence="2 3">
    <name type="scientific">Tegillarca granosa</name>
    <name type="common">Malaysian cockle</name>
    <name type="synonym">Anadara granosa</name>
    <dbReference type="NCBI Taxonomy" id="220873"/>
    <lineage>
        <taxon>Eukaryota</taxon>
        <taxon>Metazoa</taxon>
        <taxon>Spiralia</taxon>
        <taxon>Lophotrochozoa</taxon>
        <taxon>Mollusca</taxon>
        <taxon>Bivalvia</taxon>
        <taxon>Autobranchia</taxon>
        <taxon>Pteriomorphia</taxon>
        <taxon>Arcoida</taxon>
        <taxon>Arcoidea</taxon>
        <taxon>Arcidae</taxon>
        <taxon>Tegillarca</taxon>
    </lineage>
</organism>
<gene>
    <name evidence="2" type="ORF">KUTeg_023316</name>
</gene>
<keyword evidence="3" id="KW-1185">Reference proteome</keyword>
<evidence type="ECO:0000313" key="2">
    <source>
        <dbReference type="EMBL" id="KAJ8299256.1"/>
    </source>
</evidence>
<dbReference type="Proteomes" id="UP001217089">
    <property type="component" value="Unassembled WGS sequence"/>
</dbReference>
<reference evidence="2 3" key="1">
    <citation type="submission" date="2022-12" db="EMBL/GenBank/DDBJ databases">
        <title>Chromosome-level genome of Tegillarca granosa.</title>
        <authorList>
            <person name="Kim J."/>
        </authorList>
    </citation>
    <scope>NUCLEOTIDE SEQUENCE [LARGE SCALE GENOMIC DNA]</scope>
    <source>
        <strain evidence="2">Teg-2019</strain>
        <tissue evidence="2">Adductor muscle</tissue>
    </source>
</reference>